<dbReference type="GO" id="GO:0098797">
    <property type="term" value="C:plasma membrane protein complex"/>
    <property type="evidence" value="ECO:0007669"/>
    <property type="project" value="TreeGrafter"/>
</dbReference>
<dbReference type="InterPro" id="IPR051045">
    <property type="entry name" value="TonB-dependent_transducer"/>
</dbReference>
<feature type="domain" description="TonB C-terminal" evidence="11">
    <location>
        <begin position="200"/>
        <end position="291"/>
    </location>
</feature>
<evidence type="ECO:0000256" key="8">
    <source>
        <dbReference type="ARBA" id="ARBA00022989"/>
    </source>
</evidence>
<dbReference type="PANTHER" id="PTHR33446:SF2">
    <property type="entry name" value="PROTEIN TONB"/>
    <property type="match status" value="1"/>
</dbReference>
<evidence type="ECO:0000256" key="6">
    <source>
        <dbReference type="ARBA" id="ARBA00022692"/>
    </source>
</evidence>
<evidence type="ECO:0000256" key="7">
    <source>
        <dbReference type="ARBA" id="ARBA00022927"/>
    </source>
</evidence>
<dbReference type="Pfam" id="PF03544">
    <property type="entry name" value="TonB_C"/>
    <property type="match status" value="1"/>
</dbReference>
<dbReference type="EMBL" id="JACIUV010000005">
    <property type="protein sequence ID" value="MBB1117733.1"/>
    <property type="molecule type" value="Genomic_DNA"/>
</dbReference>
<evidence type="ECO:0000256" key="3">
    <source>
        <dbReference type="ARBA" id="ARBA00022448"/>
    </source>
</evidence>
<dbReference type="Proteomes" id="UP000550609">
    <property type="component" value="Unassembled WGS sequence"/>
</dbReference>
<accession>A0A7W3V1E7</accession>
<comment type="subcellular location">
    <subcellularLocation>
        <location evidence="1">Cell inner membrane</location>
        <topology evidence="1">Single-pass membrane protein</topology>
        <orientation evidence="1">Periplasmic side</orientation>
    </subcellularLocation>
</comment>
<comment type="caution">
    <text evidence="12">The sequence shown here is derived from an EMBL/GenBank/DDBJ whole genome shotgun (WGS) entry which is preliminary data.</text>
</comment>
<name>A0A7W3V1E7_9GAMM</name>
<dbReference type="Gene3D" id="3.30.1150.10">
    <property type="match status" value="1"/>
</dbReference>
<evidence type="ECO:0000256" key="2">
    <source>
        <dbReference type="ARBA" id="ARBA00006555"/>
    </source>
</evidence>
<dbReference type="PANTHER" id="PTHR33446">
    <property type="entry name" value="PROTEIN TONB-RELATED"/>
    <property type="match status" value="1"/>
</dbReference>
<keyword evidence="9" id="KW-0472">Membrane</keyword>
<dbReference type="GO" id="GO:0055085">
    <property type="term" value="P:transmembrane transport"/>
    <property type="evidence" value="ECO:0007669"/>
    <property type="project" value="InterPro"/>
</dbReference>
<evidence type="ECO:0000256" key="4">
    <source>
        <dbReference type="ARBA" id="ARBA00022475"/>
    </source>
</evidence>
<feature type="region of interest" description="Disordered" evidence="10">
    <location>
        <begin position="162"/>
        <end position="191"/>
    </location>
</feature>
<dbReference type="InterPro" id="IPR006260">
    <property type="entry name" value="TonB/TolA_C"/>
</dbReference>
<keyword evidence="4" id="KW-1003">Cell membrane</keyword>
<keyword evidence="8" id="KW-1133">Transmembrane helix</keyword>
<keyword evidence="6" id="KW-0812">Transmembrane</keyword>
<comment type="similarity">
    <text evidence="2">Belongs to the TonB family.</text>
</comment>
<evidence type="ECO:0000256" key="10">
    <source>
        <dbReference type="SAM" id="MobiDB-lite"/>
    </source>
</evidence>
<evidence type="ECO:0000259" key="11">
    <source>
        <dbReference type="PROSITE" id="PS52015"/>
    </source>
</evidence>
<sequence>MGIHVGDAAVKYGKDGIVQVLPAWADLRFDPRPGPMPGHGWKRRLPLALTSLAAHGLMIAALLQVNASQPVPGNSQTATERVQLRFVSAHSQLQEQGARIAASSSLAITKPQPAASRPVPPADPAPAVVEPAPTRAVVPVAVTEPAMVAPASIAASVPVAAPDNQPATHLAGVGRGQGMHGQGTAAQDSAPLQHSQGVADWSQAVMRQLARFRSYPASARMQRVEGVVMVHATIAADGQVLATRLRHSCGNPDLDAEALATFHRARRLPAPPPHLPSPLQVDLPVAFRLRS</sequence>
<dbReference type="AlphaFoldDB" id="A0A7W3V1E7"/>
<evidence type="ECO:0000313" key="12">
    <source>
        <dbReference type="EMBL" id="MBB1117733.1"/>
    </source>
</evidence>
<proteinExistence type="inferred from homology"/>
<evidence type="ECO:0000256" key="5">
    <source>
        <dbReference type="ARBA" id="ARBA00022519"/>
    </source>
</evidence>
<dbReference type="GO" id="GO:0015031">
    <property type="term" value="P:protein transport"/>
    <property type="evidence" value="ECO:0007669"/>
    <property type="project" value="UniProtKB-KW"/>
</dbReference>
<dbReference type="GO" id="GO:0031992">
    <property type="term" value="F:energy transducer activity"/>
    <property type="evidence" value="ECO:0007669"/>
    <property type="project" value="TreeGrafter"/>
</dbReference>
<organism evidence="12 13">
    <name type="scientific">Stenotrophomonas koreensis</name>
    <dbReference type="NCBI Taxonomy" id="266128"/>
    <lineage>
        <taxon>Bacteria</taxon>
        <taxon>Pseudomonadati</taxon>
        <taxon>Pseudomonadota</taxon>
        <taxon>Gammaproteobacteria</taxon>
        <taxon>Lysobacterales</taxon>
        <taxon>Lysobacteraceae</taxon>
        <taxon>Stenotrophomonas</taxon>
    </lineage>
</organism>
<reference evidence="12 13" key="1">
    <citation type="submission" date="2020-08" db="EMBL/GenBank/DDBJ databases">
        <title>Stenotrophomonas sp. W1S232.</title>
        <authorList>
            <person name="Deng Y."/>
        </authorList>
    </citation>
    <scope>NUCLEOTIDE SEQUENCE [LARGE SCALE GENOMIC DNA]</scope>
    <source>
        <strain evidence="12 13">W1S232</strain>
    </source>
</reference>
<keyword evidence="3" id="KW-0813">Transport</keyword>
<gene>
    <name evidence="12" type="ORF">H4O09_11795</name>
</gene>
<evidence type="ECO:0000256" key="9">
    <source>
        <dbReference type="ARBA" id="ARBA00023136"/>
    </source>
</evidence>
<dbReference type="NCBIfam" id="TIGR01352">
    <property type="entry name" value="tonB_Cterm"/>
    <property type="match status" value="1"/>
</dbReference>
<keyword evidence="5" id="KW-0997">Cell inner membrane</keyword>
<dbReference type="SUPFAM" id="SSF74653">
    <property type="entry name" value="TolA/TonB C-terminal domain"/>
    <property type="match status" value="1"/>
</dbReference>
<protein>
    <submittedName>
        <fullName evidence="12">Energy transducer TonB</fullName>
    </submittedName>
</protein>
<keyword evidence="7" id="KW-0653">Protein transport</keyword>
<dbReference type="PROSITE" id="PS52015">
    <property type="entry name" value="TONB_CTD"/>
    <property type="match status" value="1"/>
</dbReference>
<evidence type="ECO:0000313" key="13">
    <source>
        <dbReference type="Proteomes" id="UP000550609"/>
    </source>
</evidence>
<dbReference type="InterPro" id="IPR037682">
    <property type="entry name" value="TonB_C"/>
</dbReference>
<evidence type="ECO:0000256" key="1">
    <source>
        <dbReference type="ARBA" id="ARBA00004383"/>
    </source>
</evidence>
<dbReference type="RefSeq" id="WP_182622720.1">
    <property type="nucleotide sequence ID" value="NZ_JACIUV010000005.1"/>
</dbReference>